<organism evidence="4 5">
    <name type="scientific">Trichoderma arundinaceum</name>
    <dbReference type="NCBI Taxonomy" id="490622"/>
    <lineage>
        <taxon>Eukaryota</taxon>
        <taxon>Fungi</taxon>
        <taxon>Dikarya</taxon>
        <taxon>Ascomycota</taxon>
        <taxon>Pezizomycotina</taxon>
        <taxon>Sordariomycetes</taxon>
        <taxon>Hypocreomycetidae</taxon>
        <taxon>Hypocreales</taxon>
        <taxon>Hypocreaceae</taxon>
        <taxon>Trichoderma</taxon>
    </lineage>
</organism>
<dbReference type="Pfam" id="PF05368">
    <property type="entry name" value="NmrA"/>
    <property type="match status" value="1"/>
</dbReference>
<dbReference type="InterPro" id="IPR036291">
    <property type="entry name" value="NAD(P)-bd_dom_sf"/>
</dbReference>
<dbReference type="PANTHER" id="PTHR47706:SF9">
    <property type="entry name" value="NMRA-LIKE DOMAIN-CONTAINING PROTEIN-RELATED"/>
    <property type="match status" value="1"/>
</dbReference>
<dbReference type="SUPFAM" id="SSF51735">
    <property type="entry name" value="NAD(P)-binding Rossmann-fold domains"/>
    <property type="match status" value="1"/>
</dbReference>
<evidence type="ECO:0000313" key="5">
    <source>
        <dbReference type="Proteomes" id="UP000266272"/>
    </source>
</evidence>
<keyword evidence="5" id="KW-1185">Reference proteome</keyword>
<reference evidence="4 5" key="1">
    <citation type="journal article" date="2018" name="PLoS Pathog.">
        <title>Evolution of structural diversity of trichothecenes, a family of toxins produced by plant pathogenic and entomopathogenic fungi.</title>
        <authorList>
            <person name="Proctor R.H."/>
            <person name="McCormick S.P."/>
            <person name="Kim H.S."/>
            <person name="Cardoza R.E."/>
            <person name="Stanley A.M."/>
            <person name="Lindo L."/>
            <person name="Kelly A."/>
            <person name="Brown D.W."/>
            <person name="Lee T."/>
            <person name="Vaughan M.M."/>
            <person name="Alexander N.J."/>
            <person name="Busman M."/>
            <person name="Gutierrez S."/>
        </authorList>
    </citation>
    <scope>NUCLEOTIDE SEQUENCE [LARGE SCALE GENOMIC DNA]</scope>
    <source>
        <strain evidence="4 5">IBT 40837</strain>
    </source>
</reference>
<evidence type="ECO:0000259" key="3">
    <source>
        <dbReference type="Pfam" id="PF05368"/>
    </source>
</evidence>
<gene>
    <name evidence="4" type="ORF">TARUN_8305</name>
</gene>
<protein>
    <recommendedName>
        <fullName evidence="3">NmrA-like domain-containing protein</fullName>
    </recommendedName>
</protein>
<evidence type="ECO:0000256" key="1">
    <source>
        <dbReference type="ARBA" id="ARBA00022857"/>
    </source>
</evidence>
<dbReference type="InterPro" id="IPR008030">
    <property type="entry name" value="NmrA-like"/>
</dbReference>
<dbReference type="STRING" id="490622.A0A395ND91"/>
<dbReference type="Gene3D" id="3.40.50.720">
    <property type="entry name" value="NAD(P)-binding Rossmann-like Domain"/>
    <property type="match status" value="1"/>
</dbReference>
<evidence type="ECO:0000313" key="4">
    <source>
        <dbReference type="EMBL" id="RFU73924.1"/>
    </source>
</evidence>
<dbReference type="EMBL" id="PXOA01000589">
    <property type="protein sequence ID" value="RFU73924.1"/>
    <property type="molecule type" value="Genomic_DNA"/>
</dbReference>
<name>A0A395ND91_TRIAR</name>
<evidence type="ECO:0000256" key="2">
    <source>
        <dbReference type="ARBA" id="ARBA00023002"/>
    </source>
</evidence>
<dbReference type="AlphaFoldDB" id="A0A395ND91"/>
<sequence>MGYKNVVLVGASGSIGKIILEGLIVAGTFNIIVISRKESTATFPPGVAIYKSDFSDADLRSAFKGQDVVISALGATSFGEQKKLADAAVAAGVKRFLPSEFSSSSQDAAVLQLLPLFSQKSELIEYLSRSNPLVFLGQALLPLSCLTGTATVWDGGNKQFTLTNEKDLATAVVSVLKYPEETANKYIFISSVETTQNEILTALEEATGSKWTVKNTTTKEQVESALQKLGAGDFSGAFALVRATSYSNTPGLKSNYAKDEMLSNDLLGLKPTSVTETVKHVVA</sequence>
<dbReference type="OrthoDB" id="9984533at2759"/>
<proteinExistence type="predicted"/>
<keyword evidence="2" id="KW-0560">Oxidoreductase</keyword>
<dbReference type="Gene3D" id="3.90.25.10">
    <property type="entry name" value="UDP-galactose 4-epimerase, domain 1"/>
    <property type="match status" value="1"/>
</dbReference>
<comment type="caution">
    <text evidence="4">The sequence shown here is derived from an EMBL/GenBank/DDBJ whole genome shotgun (WGS) entry which is preliminary data.</text>
</comment>
<dbReference type="PANTHER" id="PTHR47706">
    <property type="entry name" value="NMRA-LIKE FAMILY PROTEIN"/>
    <property type="match status" value="1"/>
</dbReference>
<dbReference type="Proteomes" id="UP000266272">
    <property type="component" value="Unassembled WGS sequence"/>
</dbReference>
<feature type="domain" description="NmrA-like" evidence="3">
    <location>
        <begin position="4"/>
        <end position="217"/>
    </location>
</feature>
<dbReference type="CDD" id="cd05259">
    <property type="entry name" value="PCBER_SDR_a"/>
    <property type="match status" value="1"/>
</dbReference>
<dbReference type="InterPro" id="IPR051609">
    <property type="entry name" value="NmrA/Isoflavone_reductase-like"/>
</dbReference>
<dbReference type="InterPro" id="IPR045312">
    <property type="entry name" value="PCBER-like"/>
</dbReference>
<accession>A0A395ND91</accession>
<keyword evidence="1" id="KW-0521">NADP</keyword>
<dbReference type="GO" id="GO:0016491">
    <property type="term" value="F:oxidoreductase activity"/>
    <property type="evidence" value="ECO:0007669"/>
    <property type="project" value="UniProtKB-KW"/>
</dbReference>